<keyword evidence="1" id="KW-0408">Iron</keyword>
<keyword evidence="1" id="KW-0004">4Fe-4S</keyword>
<keyword evidence="1" id="KW-0862">Zinc</keyword>
<protein>
    <recommendedName>
        <fullName evidence="1">DNA polymerase epsilon catalytic subunit</fullName>
        <ecNumber evidence="1">2.7.7.7</ecNumber>
    </recommendedName>
</protein>
<evidence type="ECO:0000313" key="2">
    <source>
        <dbReference type="EMBL" id="KAK2950236.1"/>
    </source>
</evidence>
<keyword evidence="1" id="KW-0238">DNA-binding</keyword>
<organism evidence="2 3">
    <name type="scientific">Blattamonas nauphoetae</name>
    <dbReference type="NCBI Taxonomy" id="2049346"/>
    <lineage>
        <taxon>Eukaryota</taxon>
        <taxon>Metamonada</taxon>
        <taxon>Preaxostyla</taxon>
        <taxon>Oxymonadida</taxon>
        <taxon>Blattamonas</taxon>
    </lineage>
</organism>
<sequence>MLIHLRDNPEFITTPLIYHLDIAAMYPNIILTNRLQPVAIVSQNKECVRCTFNSEENRCQRKLPWCWRGEVYECEKNQQDIIKAQLIAELGDNSNKTEEEKALIKTTGHRTKKTRERREDIVCQRENNFYIRMVRDFRDRRYEYKRLLKDAQQAYRKAVADKANEVTLKEKTVMVVLYDSLQLAHKRILNTFSGYVILLDKLGSPLEIDTDGIWSCLPSTFPNTFQIKTKSGKKAEIPFLAVMLNADVTANFSNDQYQDIDSETGGFANVGLSSLNRQSGIFQSMWKILQIAPSTPPIPALRIQNVSSATVSSHIPSIFSPLSTNELTMWMYCWNCHSNPNQASKINHRGHSCSVPVLRPIHQSINHSNSSSLRQEYNTPHKFITSVRRVEAVLPHNVQPHYLFQCTIDPSLDTSGWMMAITRDRNVAKVFESEVSPTFRAITSLGSCCRLKKFTAKTSLDNVFDVSEF</sequence>
<dbReference type="GO" id="GO:0003887">
    <property type="term" value="F:DNA-directed DNA polymerase activity"/>
    <property type="evidence" value="ECO:0007669"/>
    <property type="project" value="UniProtKB-EC"/>
</dbReference>
<keyword evidence="1" id="KW-0863">Zinc-finger</keyword>
<keyword evidence="1" id="KW-0239">DNA-directed DNA polymerase</keyword>
<keyword evidence="3" id="KW-1185">Reference proteome</keyword>
<comment type="catalytic activity">
    <reaction evidence="1">
        <text>DNA(n) + a 2'-deoxyribonucleoside 5'-triphosphate = DNA(n+1) + diphosphate</text>
        <dbReference type="Rhea" id="RHEA:22508"/>
        <dbReference type="Rhea" id="RHEA-COMP:17339"/>
        <dbReference type="Rhea" id="RHEA-COMP:17340"/>
        <dbReference type="ChEBI" id="CHEBI:33019"/>
        <dbReference type="ChEBI" id="CHEBI:61560"/>
        <dbReference type="ChEBI" id="CHEBI:173112"/>
        <dbReference type="EC" id="2.7.7.7"/>
    </reaction>
</comment>
<dbReference type="InterPro" id="IPR029703">
    <property type="entry name" value="POL2"/>
</dbReference>
<dbReference type="PANTHER" id="PTHR10670:SF0">
    <property type="entry name" value="DNA POLYMERASE EPSILON CATALYTIC SUBUNIT A"/>
    <property type="match status" value="1"/>
</dbReference>
<keyword evidence="1" id="KW-0479">Metal-binding</keyword>
<proteinExistence type="inferred from homology"/>
<comment type="cofactor">
    <cofactor evidence="1">
        <name>[4Fe-4S] cluster</name>
        <dbReference type="ChEBI" id="CHEBI:49883"/>
    </cofactor>
</comment>
<name>A0ABQ9XE49_9EUKA</name>
<reference evidence="2 3" key="1">
    <citation type="journal article" date="2022" name="bioRxiv">
        <title>Genomics of Preaxostyla Flagellates Illuminates Evolutionary Transitions and the Path Towards Mitochondrial Loss.</title>
        <authorList>
            <person name="Novak L.V.F."/>
            <person name="Treitli S.C."/>
            <person name="Pyrih J."/>
            <person name="Halakuc P."/>
            <person name="Pipaliya S.V."/>
            <person name="Vacek V."/>
            <person name="Brzon O."/>
            <person name="Soukal P."/>
            <person name="Eme L."/>
            <person name="Dacks J.B."/>
            <person name="Karnkowska A."/>
            <person name="Elias M."/>
            <person name="Hampl V."/>
        </authorList>
    </citation>
    <scope>NUCLEOTIDE SEQUENCE [LARGE SCALE GENOMIC DNA]</scope>
    <source>
        <strain evidence="2">NAU3</strain>
        <tissue evidence="2">Gut</tissue>
    </source>
</reference>
<dbReference type="EMBL" id="JARBJD010000140">
    <property type="protein sequence ID" value="KAK2950236.1"/>
    <property type="molecule type" value="Genomic_DNA"/>
</dbReference>
<comment type="function">
    <text evidence="1">DNA polymerase II participates in chromosomal DNA replication.</text>
</comment>
<dbReference type="Proteomes" id="UP001281761">
    <property type="component" value="Unassembled WGS sequence"/>
</dbReference>
<dbReference type="InterPro" id="IPR043502">
    <property type="entry name" value="DNA/RNA_pol_sf"/>
</dbReference>
<keyword evidence="1" id="KW-0235">DNA replication</keyword>
<dbReference type="PANTHER" id="PTHR10670">
    <property type="entry name" value="DNA POLYMERASE EPSILON CATALYTIC SUBUNIT A"/>
    <property type="match status" value="1"/>
</dbReference>
<keyword evidence="1 2" id="KW-0808">Transferase</keyword>
<gene>
    <name evidence="2" type="ORF">BLNAU_14820</name>
</gene>
<keyword evidence="1 2" id="KW-0548">Nucleotidyltransferase</keyword>
<evidence type="ECO:0000313" key="3">
    <source>
        <dbReference type="Proteomes" id="UP001281761"/>
    </source>
</evidence>
<evidence type="ECO:0000256" key="1">
    <source>
        <dbReference type="RuleBase" id="RU365029"/>
    </source>
</evidence>
<dbReference type="EC" id="2.7.7.7" evidence="1"/>
<keyword evidence="1" id="KW-0411">Iron-sulfur</keyword>
<comment type="similarity">
    <text evidence="1">Belongs to the DNA polymerase type-B family.</text>
</comment>
<comment type="subcellular location">
    <subcellularLocation>
        <location evidence="1">Nucleus</location>
    </subcellularLocation>
</comment>
<dbReference type="SUPFAM" id="SSF56672">
    <property type="entry name" value="DNA/RNA polymerases"/>
    <property type="match status" value="1"/>
</dbReference>
<accession>A0ABQ9XE49</accession>
<comment type="caution">
    <text evidence="2">The sequence shown here is derived from an EMBL/GenBank/DDBJ whole genome shotgun (WGS) entry which is preliminary data.</text>
</comment>
<keyword evidence="1" id="KW-0539">Nucleus</keyword>